<evidence type="ECO:0000313" key="2">
    <source>
        <dbReference type="Proteomes" id="UP000182375"/>
    </source>
</evidence>
<gene>
    <name evidence="1" type="ORF">SAMN04490357_1015</name>
</gene>
<dbReference type="GeneID" id="95516780"/>
<reference evidence="1 2" key="1">
    <citation type="submission" date="2016-10" db="EMBL/GenBank/DDBJ databases">
        <authorList>
            <person name="de Groot N.N."/>
        </authorList>
    </citation>
    <scope>NUCLEOTIDE SEQUENCE [LARGE SCALE GENOMIC DNA]</scope>
    <source>
        <strain evidence="1 2">DSM 40306</strain>
    </source>
</reference>
<protein>
    <submittedName>
        <fullName evidence="1">Uncharacterized protein</fullName>
    </submittedName>
</protein>
<dbReference type="AlphaFoldDB" id="A0A1H4P816"/>
<name>A0A1H4P816_9ACTN</name>
<dbReference type="RefSeq" id="WP_167381375.1">
    <property type="nucleotide sequence ID" value="NZ_FNTD01000004.1"/>
</dbReference>
<evidence type="ECO:0000313" key="1">
    <source>
        <dbReference type="EMBL" id="SEC03495.1"/>
    </source>
</evidence>
<dbReference type="Proteomes" id="UP000182375">
    <property type="component" value="Unassembled WGS sequence"/>
</dbReference>
<sequence>MTAQQPEPDRTPRANQILAEPATVEACQADYQAAADVRQNLAAQEARQR</sequence>
<accession>A0A1H4P816</accession>
<proteinExistence type="predicted"/>
<dbReference type="EMBL" id="FNTD01000004">
    <property type="protein sequence ID" value="SEC03495.1"/>
    <property type="molecule type" value="Genomic_DNA"/>
</dbReference>
<organism evidence="1 2">
    <name type="scientific">Streptomyces misionensis</name>
    <dbReference type="NCBI Taxonomy" id="67331"/>
    <lineage>
        <taxon>Bacteria</taxon>
        <taxon>Bacillati</taxon>
        <taxon>Actinomycetota</taxon>
        <taxon>Actinomycetes</taxon>
        <taxon>Kitasatosporales</taxon>
        <taxon>Streptomycetaceae</taxon>
        <taxon>Streptomyces</taxon>
    </lineage>
</organism>
<dbReference type="STRING" id="67331.SAMN04490357_1015"/>